<evidence type="ECO:0008006" key="12">
    <source>
        <dbReference type="Google" id="ProtNLM"/>
    </source>
</evidence>
<feature type="compositionally biased region" description="Polar residues" evidence="4">
    <location>
        <begin position="1050"/>
        <end position="1070"/>
    </location>
</feature>
<evidence type="ECO:0000259" key="5">
    <source>
        <dbReference type="Pfam" id="PF08626"/>
    </source>
</evidence>
<feature type="compositionally biased region" description="Polar residues" evidence="4">
    <location>
        <begin position="155"/>
        <end position="173"/>
    </location>
</feature>
<feature type="compositionally biased region" description="Polar residues" evidence="4">
    <location>
        <begin position="244"/>
        <end position="258"/>
    </location>
</feature>
<dbReference type="InterPro" id="IPR058563">
    <property type="entry name" value="Trs120_TRAPPC9_N"/>
</dbReference>
<feature type="compositionally biased region" description="Low complexity" evidence="4">
    <location>
        <begin position="283"/>
        <end position="297"/>
    </location>
</feature>
<evidence type="ECO:0000259" key="7">
    <source>
        <dbReference type="Pfam" id="PF26254"/>
    </source>
</evidence>
<evidence type="ECO:0000259" key="8">
    <source>
        <dbReference type="Pfam" id="PF26283"/>
    </source>
</evidence>
<dbReference type="Proteomes" id="UP001286313">
    <property type="component" value="Unassembled WGS sequence"/>
</dbReference>
<evidence type="ECO:0000256" key="3">
    <source>
        <dbReference type="ARBA" id="ARBA00023034"/>
    </source>
</evidence>
<gene>
    <name evidence="10" type="ORF">Pcinc_028634</name>
    <name evidence="9" type="ORF">Pcinc_032500</name>
</gene>
<keyword evidence="11" id="KW-1185">Reference proteome</keyword>
<keyword evidence="3" id="KW-0333">Golgi apparatus</keyword>
<dbReference type="InterPro" id="IPR058565">
    <property type="entry name" value="Ig_TRAPPC9_Trs120_1st"/>
</dbReference>
<dbReference type="PANTHER" id="PTHR21512">
    <property type="entry name" value="TRAFFICKING PROTEIN PARTICLE COMPLEX SUBUNIT 9"/>
    <property type="match status" value="1"/>
</dbReference>
<name>A0AAE1EUA4_PETCI</name>
<protein>
    <recommendedName>
        <fullName evidence="12">Trafficking protein particle complex subunit 9</fullName>
    </recommendedName>
</protein>
<dbReference type="EMBL" id="JAWQEG010003525">
    <property type="protein sequence ID" value="KAK3865779.1"/>
    <property type="molecule type" value="Genomic_DNA"/>
</dbReference>
<feature type="domain" description="Trs120/TRAPPC9 TPR region" evidence="6">
    <location>
        <begin position="556"/>
        <end position="682"/>
    </location>
</feature>
<reference evidence="9" key="1">
    <citation type="submission" date="2023-10" db="EMBL/GenBank/DDBJ databases">
        <title>Genome assemblies of two species of porcelain crab, Petrolisthes cinctipes and Petrolisthes manimaculis (Anomura: Porcellanidae).</title>
        <authorList>
            <person name="Angst P."/>
        </authorList>
    </citation>
    <scope>NUCLEOTIDE SEQUENCE</scope>
    <source>
        <strain evidence="9">PB745_01</strain>
        <tissue evidence="9">Gill</tissue>
    </source>
</reference>
<evidence type="ECO:0000313" key="11">
    <source>
        <dbReference type="Proteomes" id="UP001286313"/>
    </source>
</evidence>
<evidence type="ECO:0000313" key="9">
    <source>
        <dbReference type="EMBL" id="KAK3861551.1"/>
    </source>
</evidence>
<dbReference type="InterPro" id="IPR058564">
    <property type="entry name" value="TPR_TRAPPC9_Trs120"/>
</dbReference>
<dbReference type="Pfam" id="PF08626">
    <property type="entry name" value="TRAPPC9-Trs120"/>
    <property type="match status" value="1"/>
</dbReference>
<dbReference type="EMBL" id="JAWQEG010004466">
    <property type="protein sequence ID" value="KAK3861551.1"/>
    <property type="molecule type" value="Genomic_DNA"/>
</dbReference>
<evidence type="ECO:0000256" key="2">
    <source>
        <dbReference type="ARBA" id="ARBA00008459"/>
    </source>
</evidence>
<comment type="caution">
    <text evidence="9">The sequence shown here is derived from an EMBL/GenBank/DDBJ whole genome shotgun (WGS) entry which is preliminary data.</text>
</comment>
<dbReference type="InterPro" id="IPR013935">
    <property type="entry name" value="Trs120_TRAPPC9"/>
</dbReference>
<dbReference type="PANTHER" id="PTHR21512:SF5">
    <property type="entry name" value="TRAFFICKING PROTEIN PARTICLE COMPLEX SUBUNIT 9"/>
    <property type="match status" value="1"/>
</dbReference>
<dbReference type="Pfam" id="PF26283">
    <property type="entry name" value="Ig_TRAPPC9-Trs120_4th"/>
    <property type="match status" value="1"/>
</dbReference>
<feature type="region of interest" description="Disordered" evidence="4">
    <location>
        <begin position="149"/>
        <end position="300"/>
    </location>
</feature>
<sequence length="1378" mass="149906">MRSSVSVILSTPPPDTTMSYPDYTTSPHHHQTLLILVRQVGSQLKSRSFHKLYERISRVGQVKVNDSSGSQRPVWVTYRREYPVENNDWGDFQTHRRVLGIITIGQVGSQSDLNDICKQHESLKVKYSSTLYDSRCIILGLNPDGTMYEAGSGGVSRSSSPDPNGGQESSSIHPNVDSAGHPVITVNGHAHPTHVKKVSSGSTDRDSGVYETVGNDDKPIDSDSHSDSPQGHTEGSTDLKIDSNHVNGSDSGSESTSEVGCCEDGKIDSPRDSALDSTHDTSHSSISTSNSHSSRVSLQPPSNFKTRALFYPTGDHAVNIESQLQEFVSSLFWVLESKRLDKSQEKLERPPLLCAPFERKDFIGLDMDSRTNKKRCAGRLRKQLADLTLQAGLPTEAIIHYSHAADTLRNCNDWLWLAACFEGLCAASVVLLYPNLRRSCGLQRFASLGVGGSAGGPGSVGGRGRNGSVNTNSLPTGLEPTVARQSSKHCLSPDDIVDKYRESIVHYSKYRNAGVVETEASIKAVHVLIEQRRYLMAAEFLSNVVFINLQLSDEEKIARFNALADLYHQIGFHRKASFFRRVAAMRCVAPKDQQLDWGQCYRLLLQTLEGYKICLDPLQFQKDGSQGWPSLQIQILQELVGTSRRMGQNALCTRHQAFLVSAMLSHLSVNERQEQSTMLESLSARSGSGPVPLVVQETGIIIPPVNFLNIPICRKLRLISPTSVRKAEKKASSIAEEDSGPFIFSPFTSLSNSNERRSQGKVDFDWVEGDVCEVCLELENPMPFELKLSNLMLITEGVEFEAWSSTVLLRADNEHQVARVRGRPQGDGELRVVGYSSTIMGVTSNCRFKFMPHLRTPQYTVNVVPGLPFIQILTGEGSNGNVGNERAIGEECGGLQLALSAGETREVSVVLHNVSSQPVEEVDILLQSKMEKDMLNQVFQYSRENIEAQLPIPPGGRASLTLYVYAASEFLCPGRPEESLDTTSLLSGSEPPSLVSGGPSSLPSRQSAATSSTRGTRTRRTDSSASLLSSRSGSSARSGSSSSTQAPSSVRTRTTLNTPAPTSCGITPTSGLLRPRCNGRSLEASLQMKYSGGCGLGADYCRSAQVNVSVEVTPSLLVTRWDVLPAELPHQCYVVLDLLNSAPHEMDLHYTPTKHILIEAGDSCRVPVPVDRCPLVTLSQDGNEGEGGWGWSEVLGGHVASLVELRWTLGPNDAPGRASLAGITFPPATHDLITMAPIHWDVQVDGQDVVGGTENSGAVGRPLELQVGITNTSGASLPPLSLRITAFQDHQNGHLNYRLDAKMTTTGATKLTTPQLGEGEEFRHCCGLVFFTAGVYKVEVTCSPASTLAQTSFYENVTPTQQHAWKFAPPLEITVAEA</sequence>
<feature type="domain" description="Trs120/TRAPPC9 N-terminal" evidence="5">
    <location>
        <begin position="267"/>
        <end position="434"/>
    </location>
</feature>
<evidence type="ECO:0000256" key="4">
    <source>
        <dbReference type="SAM" id="MobiDB-lite"/>
    </source>
</evidence>
<feature type="region of interest" description="Disordered" evidence="4">
    <location>
        <begin position="977"/>
        <end position="1070"/>
    </location>
</feature>
<accession>A0AAE1EUA4</accession>
<comment type="similarity">
    <text evidence="2">Belongs to the NIBP family.</text>
</comment>
<dbReference type="InterPro" id="IPR058568">
    <property type="entry name" value="Ig_TRAPPC9_Trs120_4th"/>
</dbReference>
<feature type="compositionally biased region" description="Low complexity" evidence="4">
    <location>
        <begin position="1023"/>
        <end position="1049"/>
    </location>
</feature>
<evidence type="ECO:0000313" key="10">
    <source>
        <dbReference type="EMBL" id="KAK3865779.1"/>
    </source>
</evidence>
<organism evidence="9 11">
    <name type="scientific">Petrolisthes cinctipes</name>
    <name type="common">Flat porcelain crab</name>
    <dbReference type="NCBI Taxonomy" id="88211"/>
    <lineage>
        <taxon>Eukaryota</taxon>
        <taxon>Metazoa</taxon>
        <taxon>Ecdysozoa</taxon>
        <taxon>Arthropoda</taxon>
        <taxon>Crustacea</taxon>
        <taxon>Multicrustacea</taxon>
        <taxon>Malacostraca</taxon>
        <taxon>Eumalacostraca</taxon>
        <taxon>Eucarida</taxon>
        <taxon>Decapoda</taxon>
        <taxon>Pleocyemata</taxon>
        <taxon>Anomura</taxon>
        <taxon>Galatheoidea</taxon>
        <taxon>Porcellanidae</taxon>
        <taxon>Petrolisthes</taxon>
    </lineage>
</organism>
<feature type="domain" description="Trs120/TRAPPC9 first Ig-like" evidence="7">
    <location>
        <begin position="718"/>
        <end position="842"/>
    </location>
</feature>
<feature type="compositionally biased region" description="Basic and acidic residues" evidence="4">
    <location>
        <begin position="215"/>
        <end position="226"/>
    </location>
</feature>
<proteinExistence type="inferred from homology"/>
<evidence type="ECO:0000256" key="1">
    <source>
        <dbReference type="ARBA" id="ARBA00004555"/>
    </source>
</evidence>
<feature type="compositionally biased region" description="Basic and acidic residues" evidence="4">
    <location>
        <begin position="263"/>
        <end position="282"/>
    </location>
</feature>
<evidence type="ECO:0000259" key="6">
    <source>
        <dbReference type="Pfam" id="PF26251"/>
    </source>
</evidence>
<dbReference type="GO" id="GO:0005802">
    <property type="term" value="C:trans-Golgi network"/>
    <property type="evidence" value="ECO:0007669"/>
    <property type="project" value="TreeGrafter"/>
</dbReference>
<feature type="domain" description="Trs120/TRAPPC9 fourth Ig-like" evidence="8">
    <location>
        <begin position="1238"/>
        <end position="1375"/>
    </location>
</feature>
<comment type="subcellular location">
    <subcellularLocation>
        <location evidence="1">Golgi apparatus</location>
    </subcellularLocation>
</comment>
<feature type="compositionally biased region" description="Low complexity" evidence="4">
    <location>
        <begin position="984"/>
        <end position="1015"/>
    </location>
</feature>
<dbReference type="Pfam" id="PF26251">
    <property type="entry name" value="TPR_TRAPPC9-Trs120"/>
    <property type="match status" value="1"/>
</dbReference>
<dbReference type="Pfam" id="PF26254">
    <property type="entry name" value="Ig_TRAPPC9-Trs120_1st"/>
    <property type="match status" value="1"/>
</dbReference>